<organism evidence="2 3">
    <name type="scientific">Gordonia crocea</name>
    <dbReference type="NCBI Taxonomy" id="589162"/>
    <lineage>
        <taxon>Bacteria</taxon>
        <taxon>Bacillati</taxon>
        <taxon>Actinomycetota</taxon>
        <taxon>Actinomycetes</taxon>
        <taxon>Mycobacteriales</taxon>
        <taxon>Gordoniaceae</taxon>
        <taxon>Gordonia</taxon>
    </lineage>
</organism>
<evidence type="ECO:0008006" key="4">
    <source>
        <dbReference type="Google" id="ProtNLM"/>
    </source>
</evidence>
<evidence type="ECO:0000313" key="2">
    <source>
        <dbReference type="EMBL" id="GED98256.1"/>
    </source>
</evidence>
<feature type="signal peptide" evidence="1">
    <location>
        <begin position="1"/>
        <end position="25"/>
    </location>
</feature>
<evidence type="ECO:0000256" key="1">
    <source>
        <dbReference type="SAM" id="SignalP"/>
    </source>
</evidence>
<accession>A0A7I9UZB5</accession>
<dbReference type="RefSeq" id="WP_161927467.1">
    <property type="nucleotide sequence ID" value="NZ_BJOU01000001.1"/>
</dbReference>
<evidence type="ECO:0000313" key="3">
    <source>
        <dbReference type="Proteomes" id="UP000444980"/>
    </source>
</evidence>
<name>A0A7I9UZB5_9ACTN</name>
<feature type="chain" id="PRO_5039109488" description="Lipoprotein" evidence="1">
    <location>
        <begin position="26"/>
        <end position="328"/>
    </location>
</feature>
<reference evidence="3" key="1">
    <citation type="submission" date="2019-06" db="EMBL/GenBank/DDBJ databases">
        <title>Gordonia isolated from sludge of a wastewater treatment plant.</title>
        <authorList>
            <person name="Tamura T."/>
            <person name="Aoyama K."/>
            <person name="Kang Y."/>
            <person name="Saito S."/>
            <person name="Akiyama N."/>
            <person name="Yazawa K."/>
            <person name="Gonoi T."/>
            <person name="Mikami Y."/>
        </authorList>
    </citation>
    <scope>NUCLEOTIDE SEQUENCE [LARGE SCALE GENOMIC DNA]</scope>
    <source>
        <strain evidence="3">NBRC 107697</strain>
    </source>
</reference>
<dbReference type="EMBL" id="BJOU01000001">
    <property type="protein sequence ID" value="GED98256.1"/>
    <property type="molecule type" value="Genomic_DNA"/>
</dbReference>
<dbReference type="OrthoDB" id="4566419at2"/>
<comment type="caution">
    <text evidence="2">The sequence shown here is derived from an EMBL/GenBank/DDBJ whole genome shotgun (WGS) entry which is preliminary data.</text>
</comment>
<protein>
    <recommendedName>
        <fullName evidence="4">Lipoprotein</fullName>
    </recommendedName>
</protein>
<gene>
    <name evidence="2" type="ORF">nbrc107697_22950</name>
</gene>
<dbReference type="Proteomes" id="UP000444980">
    <property type="component" value="Unassembled WGS sequence"/>
</dbReference>
<sequence length="328" mass="34215">MPNPIAPRAALFPPRAALFPPRAAALIPLVGAVAAALVACGGHDGPADDGPCSTAATTADPSVRPIPLAEPTVELITAGTAPYRPLRAAPDRSAAQQVRLSATTTVLTRVAAAEGDRSREDQAITIGLTVRRHCTDDADVALRFDSLSATDPELSGQLAADAGSRGGLTLRDSQVPASLRLWPNEGAPTTARAVVENTLATALQNLVALPAEPVGAGARWRVTRTLLGATTLRQTVTATLRKRDGDVIDLDVSVDETPTGSVYTVPGTGKALQIARYTSLGKGTARIDLRRALPIGGSLDLRGARELVGGDATRPLLQQTRYQLEWSR</sequence>
<keyword evidence="1" id="KW-0732">Signal</keyword>
<keyword evidence="3" id="KW-1185">Reference proteome</keyword>
<dbReference type="AlphaFoldDB" id="A0A7I9UZB5"/>
<proteinExistence type="predicted"/>